<comment type="caution">
    <text evidence="1">The sequence shown here is derived from an EMBL/GenBank/DDBJ whole genome shotgun (WGS) entry which is preliminary data.</text>
</comment>
<proteinExistence type="predicted"/>
<dbReference type="RefSeq" id="WP_216034407.1">
    <property type="nucleotide sequence ID" value="NZ_JAHKNG010000041.1"/>
</dbReference>
<reference evidence="1" key="1">
    <citation type="submission" date="2021-06" db="EMBL/GenBank/DDBJ databases">
        <title>Paracoccus bacterium XHP0099 sp. nov., isolated from the surface waters of the Yellow Sea.</title>
        <authorList>
            <person name="Xue H."/>
            <person name="Zhang D."/>
        </authorList>
    </citation>
    <scope>NUCLEOTIDE SEQUENCE</scope>
    <source>
        <strain evidence="1">XHP0099</strain>
    </source>
</reference>
<gene>
    <name evidence="1" type="ORF">KNW02_16900</name>
</gene>
<name>A0ABS6AMF9_9RHOB</name>
<keyword evidence="2" id="KW-1185">Reference proteome</keyword>
<accession>A0ABS6AMF9</accession>
<evidence type="ECO:0000313" key="2">
    <source>
        <dbReference type="Proteomes" id="UP001166191"/>
    </source>
</evidence>
<organism evidence="1 2">
    <name type="scientific">Paracoccus marinaquae</name>
    <dbReference type="NCBI Taxonomy" id="2841926"/>
    <lineage>
        <taxon>Bacteria</taxon>
        <taxon>Pseudomonadati</taxon>
        <taxon>Pseudomonadota</taxon>
        <taxon>Alphaproteobacteria</taxon>
        <taxon>Rhodobacterales</taxon>
        <taxon>Paracoccaceae</taxon>
        <taxon>Paracoccus</taxon>
    </lineage>
</organism>
<evidence type="ECO:0000313" key="1">
    <source>
        <dbReference type="EMBL" id="MBU3031786.1"/>
    </source>
</evidence>
<dbReference type="EMBL" id="JAHKNG010000041">
    <property type="protein sequence ID" value="MBU3031786.1"/>
    <property type="molecule type" value="Genomic_DNA"/>
</dbReference>
<sequence>MARFPIFGIAVDRKPAFARDDVLSHDGWSDFEKDLTELDATITDIYISGSDPTLQVRAHDGVNWTVELGGRSRNRDAGLLDAKPIPGDKVTVLGRRTHHFGETRIKAMQLTIGDVGYDLYPELRDAS</sequence>
<protein>
    <submittedName>
        <fullName evidence="1">Uncharacterized protein</fullName>
    </submittedName>
</protein>
<dbReference type="Proteomes" id="UP001166191">
    <property type="component" value="Unassembled WGS sequence"/>
</dbReference>